<dbReference type="Proteomes" id="UP000216074">
    <property type="component" value="Unassembled WGS sequence"/>
</dbReference>
<keyword evidence="4" id="KW-1185">Reference proteome</keyword>
<evidence type="ECO:0000259" key="2">
    <source>
        <dbReference type="SMART" id="SM00479"/>
    </source>
</evidence>
<gene>
    <name evidence="3" type="ORF">BHAP_0932</name>
</gene>
<dbReference type="GO" id="GO:0005829">
    <property type="term" value="C:cytosol"/>
    <property type="evidence" value="ECO:0007669"/>
    <property type="project" value="TreeGrafter"/>
</dbReference>
<dbReference type="InterPro" id="IPR013520">
    <property type="entry name" value="Ribonucl_H"/>
</dbReference>
<dbReference type="GO" id="GO:0045004">
    <property type="term" value="P:DNA replication proofreading"/>
    <property type="evidence" value="ECO:0007669"/>
    <property type="project" value="TreeGrafter"/>
</dbReference>
<dbReference type="GO" id="GO:0003677">
    <property type="term" value="F:DNA binding"/>
    <property type="evidence" value="ECO:0007669"/>
    <property type="project" value="InterPro"/>
</dbReference>
<keyword evidence="1" id="KW-0378">Hydrolase</keyword>
<dbReference type="OrthoDB" id="190275at2"/>
<organism evidence="3 4">
    <name type="scientific">Bifidobacterium hapali</name>
    <dbReference type="NCBI Taxonomy" id="1630172"/>
    <lineage>
        <taxon>Bacteria</taxon>
        <taxon>Bacillati</taxon>
        <taxon>Actinomycetota</taxon>
        <taxon>Actinomycetes</taxon>
        <taxon>Bifidobacteriales</taxon>
        <taxon>Bifidobacteriaceae</taxon>
        <taxon>Bifidobacterium</taxon>
    </lineage>
</organism>
<evidence type="ECO:0000313" key="3">
    <source>
        <dbReference type="EMBL" id="OZG64702.1"/>
    </source>
</evidence>
<reference evidence="3 4" key="1">
    <citation type="journal article" date="2017" name="BMC Genomics">
        <title>Comparative genomic and phylogenomic analyses of the Bifidobacteriaceae family.</title>
        <authorList>
            <person name="Lugli G.A."/>
            <person name="Milani C."/>
            <person name="Turroni F."/>
            <person name="Duranti S."/>
            <person name="Mancabelli L."/>
            <person name="Mangifesta M."/>
            <person name="Ferrario C."/>
            <person name="Modesto M."/>
            <person name="Mattarelli P."/>
            <person name="Jiri K."/>
            <person name="van Sinderen D."/>
            <person name="Ventura M."/>
        </authorList>
    </citation>
    <scope>NUCLEOTIDE SEQUENCE [LARGE SCALE GENOMIC DNA]</scope>
    <source>
        <strain evidence="3 4">DSM 100202</strain>
    </source>
</reference>
<dbReference type="PANTHER" id="PTHR30231">
    <property type="entry name" value="DNA POLYMERASE III SUBUNIT EPSILON"/>
    <property type="match status" value="1"/>
</dbReference>
<keyword evidence="1" id="KW-0540">Nuclease</keyword>
<dbReference type="SUPFAM" id="SSF53098">
    <property type="entry name" value="Ribonuclease H-like"/>
    <property type="match status" value="1"/>
</dbReference>
<dbReference type="Gene3D" id="3.30.420.10">
    <property type="entry name" value="Ribonuclease H-like superfamily/Ribonuclease H"/>
    <property type="match status" value="1"/>
</dbReference>
<sequence>MQQLPNDYVVLDLETTGISWYRDTIIEFGAVRVRDRKPVATFQQLVNPMRPLHWRITQLTGITNDMLSPAPDLDDVLPAFLDWCGDDTLIGHNINRFDIKFIDIAAARLLNRHVPNRVIDTLDMSRAMFPAERHHRLVDLIQRFDIADVEEHRALADAEQTRMCFEWMRDHAADVTALSSTQSNVNDM</sequence>
<dbReference type="InterPro" id="IPR012337">
    <property type="entry name" value="RNaseH-like_sf"/>
</dbReference>
<comment type="caution">
    <text evidence="3">The sequence shown here is derived from an EMBL/GenBank/DDBJ whole genome shotgun (WGS) entry which is preliminary data.</text>
</comment>
<dbReference type="Pfam" id="PF00929">
    <property type="entry name" value="RNase_T"/>
    <property type="match status" value="1"/>
</dbReference>
<dbReference type="CDD" id="cd06127">
    <property type="entry name" value="DEDDh"/>
    <property type="match status" value="1"/>
</dbReference>
<keyword evidence="1" id="KW-0269">Exonuclease</keyword>
<protein>
    <submittedName>
        <fullName evidence="3">DNA polymerase III subunit epsilon</fullName>
    </submittedName>
</protein>
<dbReference type="NCBIfam" id="TIGR00573">
    <property type="entry name" value="dnaq"/>
    <property type="match status" value="1"/>
</dbReference>
<name>A0A261FZT1_9BIFI</name>
<evidence type="ECO:0000256" key="1">
    <source>
        <dbReference type="ARBA" id="ARBA00022839"/>
    </source>
</evidence>
<dbReference type="RefSeq" id="WP_094729565.1">
    <property type="nucleotide sequence ID" value="NZ_MWWY01000020.1"/>
</dbReference>
<accession>A0A261FZT1</accession>
<dbReference type="GO" id="GO:0003887">
    <property type="term" value="F:DNA-directed DNA polymerase activity"/>
    <property type="evidence" value="ECO:0007669"/>
    <property type="project" value="InterPro"/>
</dbReference>
<dbReference type="AlphaFoldDB" id="A0A261FZT1"/>
<dbReference type="InterPro" id="IPR006054">
    <property type="entry name" value="DnaQ"/>
</dbReference>
<dbReference type="EMBL" id="MWWY01000020">
    <property type="protein sequence ID" value="OZG64702.1"/>
    <property type="molecule type" value="Genomic_DNA"/>
</dbReference>
<dbReference type="FunFam" id="3.30.420.10:FF:000045">
    <property type="entry name" value="3'-5' exonuclease DinG"/>
    <property type="match status" value="1"/>
</dbReference>
<dbReference type="PANTHER" id="PTHR30231:SF41">
    <property type="entry name" value="DNA POLYMERASE III SUBUNIT EPSILON"/>
    <property type="match status" value="1"/>
</dbReference>
<dbReference type="SMART" id="SM00479">
    <property type="entry name" value="EXOIII"/>
    <property type="match status" value="1"/>
</dbReference>
<evidence type="ECO:0000313" key="4">
    <source>
        <dbReference type="Proteomes" id="UP000216074"/>
    </source>
</evidence>
<dbReference type="InterPro" id="IPR036397">
    <property type="entry name" value="RNaseH_sf"/>
</dbReference>
<dbReference type="GO" id="GO:0008408">
    <property type="term" value="F:3'-5' exonuclease activity"/>
    <property type="evidence" value="ECO:0007669"/>
    <property type="project" value="TreeGrafter"/>
</dbReference>
<feature type="domain" description="Exonuclease" evidence="2">
    <location>
        <begin position="7"/>
        <end position="174"/>
    </location>
</feature>
<proteinExistence type="predicted"/>